<dbReference type="EMBL" id="JALJOQ010000045">
    <property type="protein sequence ID" value="KAK9805074.1"/>
    <property type="molecule type" value="Genomic_DNA"/>
</dbReference>
<keyword evidence="2" id="KW-1133">Transmembrane helix</keyword>
<feature type="transmembrane region" description="Helical" evidence="2">
    <location>
        <begin position="125"/>
        <end position="146"/>
    </location>
</feature>
<keyword evidence="4" id="KW-1185">Reference proteome</keyword>
<feature type="compositionally biased region" description="Pro residues" evidence="1">
    <location>
        <begin position="195"/>
        <end position="205"/>
    </location>
</feature>
<feature type="region of interest" description="Disordered" evidence="1">
    <location>
        <begin position="183"/>
        <end position="271"/>
    </location>
</feature>
<evidence type="ECO:0000256" key="2">
    <source>
        <dbReference type="SAM" id="Phobius"/>
    </source>
</evidence>
<evidence type="ECO:0000313" key="3">
    <source>
        <dbReference type="EMBL" id="KAK9805074.1"/>
    </source>
</evidence>
<evidence type="ECO:0008006" key="5">
    <source>
        <dbReference type="Google" id="ProtNLM"/>
    </source>
</evidence>
<dbReference type="InterPro" id="IPR019176">
    <property type="entry name" value="Cytochrome_B561-rel"/>
</dbReference>
<feature type="compositionally biased region" description="Polar residues" evidence="1">
    <location>
        <begin position="319"/>
        <end position="331"/>
    </location>
</feature>
<organism evidence="3 4">
    <name type="scientific">Symbiochloris irregularis</name>
    <dbReference type="NCBI Taxonomy" id="706552"/>
    <lineage>
        <taxon>Eukaryota</taxon>
        <taxon>Viridiplantae</taxon>
        <taxon>Chlorophyta</taxon>
        <taxon>core chlorophytes</taxon>
        <taxon>Trebouxiophyceae</taxon>
        <taxon>Trebouxiales</taxon>
        <taxon>Trebouxiaceae</taxon>
        <taxon>Symbiochloris</taxon>
    </lineage>
</organism>
<sequence>MRHALIDCSLKQSLSASQSETKGREDLHTRWGSNMTLQQAHNSNGLAYLFMTLPEAALQASRTAASQQQPVGRVAVGSVLPVALSALGTHLLWTRTGHVELILAEQLQAHLPLLQDVKAHQLQTLLAWCTGACGYVMVLWLLALGLGRLAVLGRKVAPPSKWEKDLGQQQRLLFGLSPGKAATAPVRQTKEAEPRTPPSALPCGPPLHNERTVPSAWHHSSMSGTPIGARPSAEAQRVPYSRTPPLSTPPHAVMSHQGAASPYSPSPSVVSTPAQLRRYMDAMDEPFSSPNAAANGKPSPPGSTTGFASQSPLPGGSTSGFNNNHNTSQSPYGGVSTPHGLGPHPKYQPSLQPRDAPAPLRGDTQLLPSSQQVIDALLQRLQCNRDMLDAWTERLREWFAQWVIGELLRLLSKSHKDVTSSAAKLGAPAIRCDPLDIAEAIQGNDLAQLRQQLTQMLSQQGGTHTQQTPLLYSCLEAIHTHQSLNAFLNGDSPHYMLPTTPRGYIISRLRDLGKGSCLQAYVWNGGGEWGGRPWTPDLPTDSALLLYTFCAYLQSPRWRFSLDEPMGAGTTPLLFGALPIRPPDSFDGVLVVRPTSFPSAGNAVLALHVASRHPHFTLVMSGDITTTLCSYVGLFHTLLLFMQHARLERGGIVGGRTLDYLRMSAILRPTSTLQSLLPSRWLWC</sequence>
<proteinExistence type="predicted"/>
<dbReference type="PANTHER" id="PTHR21780">
    <property type="entry name" value="TRANSMEMBRANE PROTEIN 209"/>
    <property type="match status" value="1"/>
</dbReference>
<feature type="compositionally biased region" description="Low complexity" evidence="1">
    <location>
        <begin position="261"/>
        <end position="271"/>
    </location>
</feature>
<dbReference type="Pfam" id="PF09786">
    <property type="entry name" value="CytochromB561_N"/>
    <property type="match status" value="1"/>
</dbReference>
<evidence type="ECO:0000256" key="1">
    <source>
        <dbReference type="SAM" id="MobiDB-lite"/>
    </source>
</evidence>
<feature type="compositionally biased region" description="Polar residues" evidence="1">
    <location>
        <begin position="302"/>
        <end position="312"/>
    </location>
</feature>
<accession>A0AAW1P451</accession>
<keyword evidence="2" id="KW-0812">Transmembrane</keyword>
<dbReference type="AlphaFoldDB" id="A0AAW1P451"/>
<keyword evidence="2" id="KW-0472">Membrane</keyword>
<reference evidence="3 4" key="1">
    <citation type="journal article" date="2024" name="Nat. Commun.">
        <title>Phylogenomics reveals the evolutionary origins of lichenization in chlorophyte algae.</title>
        <authorList>
            <person name="Puginier C."/>
            <person name="Libourel C."/>
            <person name="Otte J."/>
            <person name="Skaloud P."/>
            <person name="Haon M."/>
            <person name="Grisel S."/>
            <person name="Petersen M."/>
            <person name="Berrin J.G."/>
            <person name="Delaux P.M."/>
            <person name="Dal Grande F."/>
            <person name="Keller J."/>
        </authorList>
    </citation>
    <scope>NUCLEOTIDE SEQUENCE [LARGE SCALE GENOMIC DNA]</scope>
    <source>
        <strain evidence="3 4">SAG 2036</strain>
    </source>
</reference>
<dbReference type="Proteomes" id="UP001465755">
    <property type="component" value="Unassembled WGS sequence"/>
</dbReference>
<protein>
    <recommendedName>
        <fullName evidence="5">Transmembrane protein 209</fullName>
    </recommendedName>
</protein>
<comment type="caution">
    <text evidence="3">The sequence shown here is derived from an EMBL/GenBank/DDBJ whole genome shotgun (WGS) entry which is preliminary data.</text>
</comment>
<gene>
    <name evidence="3" type="ORF">WJX73_000434</name>
</gene>
<feature type="region of interest" description="Disordered" evidence="1">
    <location>
        <begin position="285"/>
        <end position="364"/>
    </location>
</feature>
<dbReference type="PANTHER" id="PTHR21780:SF0">
    <property type="entry name" value="TRANSMEMBRANE PROTEIN 209"/>
    <property type="match status" value="1"/>
</dbReference>
<evidence type="ECO:0000313" key="4">
    <source>
        <dbReference type="Proteomes" id="UP001465755"/>
    </source>
</evidence>
<name>A0AAW1P451_9CHLO</name>
<dbReference type="GO" id="GO:0016020">
    <property type="term" value="C:membrane"/>
    <property type="evidence" value="ECO:0007669"/>
    <property type="project" value="TreeGrafter"/>
</dbReference>